<feature type="domain" description="CBS" evidence="6">
    <location>
        <begin position="327"/>
        <end position="384"/>
    </location>
</feature>
<dbReference type="SMART" id="SM00116">
    <property type="entry name" value="CBS"/>
    <property type="match status" value="4"/>
</dbReference>
<evidence type="ECO:0000259" key="6">
    <source>
        <dbReference type="PROSITE" id="PS51371"/>
    </source>
</evidence>
<feature type="compositionally biased region" description="Basic and acidic residues" evidence="4">
    <location>
        <begin position="24"/>
        <end position="46"/>
    </location>
</feature>
<feature type="domain" description="PB1" evidence="7">
    <location>
        <begin position="561"/>
        <end position="638"/>
    </location>
</feature>
<keyword evidence="5" id="KW-0472">Membrane</keyword>
<dbReference type="PANTHER" id="PTHR48108">
    <property type="entry name" value="CBS DOMAIN-CONTAINING PROTEIN CBSX2, CHLOROPLASTIC"/>
    <property type="match status" value="1"/>
</dbReference>
<name>A0AAE9W5S0_9SCHI</name>
<dbReference type="Proteomes" id="UP001212411">
    <property type="component" value="Chromosome 1"/>
</dbReference>
<feature type="coiled-coil region" evidence="3">
    <location>
        <begin position="193"/>
        <end position="223"/>
    </location>
</feature>
<evidence type="ECO:0000256" key="1">
    <source>
        <dbReference type="ARBA" id="ARBA00022737"/>
    </source>
</evidence>
<evidence type="ECO:0000256" key="4">
    <source>
        <dbReference type="SAM" id="MobiDB-lite"/>
    </source>
</evidence>
<sequence length="722" mass="77973">MPANAVDNSSVVSSSYSDVSYVSDTRKRQYKKDESLRRKIATELSKKSANLDSPAKSTKRHGEPGTVESVALDAALTVHMHSSITETAQLMAAKRQDCVLVVDEEGQLTGILTSSDIATKCVGAGFDARQTYVADIMTNGPICITNDTRIDAALELMVEHQIRHLPVVSDGEDGDEGDVIGIINMRTCLHEPLDRISRQQEAAERLVAALEGAQEELEDKSASGSANNSSHSGGPHAAEFVEYVESLRKKASGQDVLSLIETTQEPVLVGTRTTVAEAAESMAHANVSSVLVMENGAVSGIFTSHDIVLRVLAAGLDSFRCSVIRVMTPHPDCALIDLRVSTALERMLEGKFHFLPIVDEDDSIVGLLSLFQLATAILAEQSPEEDEGIEHENQELEENILSKTASQENHPLLAPSNGDIDLTPKVPGPNQGIIPSHQPGLPESDVLPVPLTWQETDNHPAEKDTQYAHSLHGSHVSYRSGQYPLSPTRNNEFTYPGQPSALDAYGASDIHGYGASHTAPSYVGSLSQFQGNPSIMEQALQDLVQPTDSASQIFPIPRPSPSQFSIKYRSTIGRVHRLRLDQINSLSDLQKAVSNRENEPNITLTYIDDEGDVVEITSDADLREAIFLTRRRGLPRLEIRGVGANSHIVDGFNPVLSTVGSSAGTASILQPKIPTDEPVFSSPKPSAASTKKPSDRSLAFAGVVSGSIAVVLLSAWFLRRRR</sequence>
<dbReference type="EMBL" id="CP115611">
    <property type="protein sequence ID" value="WBW70706.1"/>
    <property type="molecule type" value="Genomic_DNA"/>
</dbReference>
<dbReference type="Gene3D" id="3.10.580.10">
    <property type="entry name" value="CBS-domain"/>
    <property type="match status" value="2"/>
</dbReference>
<dbReference type="AlphaFoldDB" id="A0AAE9W5S0"/>
<dbReference type="PROSITE" id="PS51371">
    <property type="entry name" value="CBS"/>
    <property type="match status" value="4"/>
</dbReference>
<evidence type="ECO:0000256" key="5">
    <source>
        <dbReference type="SAM" id="Phobius"/>
    </source>
</evidence>
<dbReference type="SMART" id="SM00666">
    <property type="entry name" value="PB1"/>
    <property type="match status" value="1"/>
</dbReference>
<protein>
    <submittedName>
        <fullName evidence="8">CBS and PB1 domain protein, conserved protein, implicated in signaling, Mug70-like</fullName>
    </submittedName>
</protein>
<reference evidence="8 9" key="1">
    <citation type="journal article" date="2023" name="G3 (Bethesda)">
        <title>A high-quality reference genome for the fission yeast Schizosaccharomyces osmophilus.</title>
        <authorList>
            <person name="Jia G.S."/>
            <person name="Zhang W.C."/>
            <person name="Liang Y."/>
            <person name="Liu X.H."/>
            <person name="Rhind N."/>
            <person name="Pidoux A."/>
            <person name="Brysch-Herzberg M."/>
            <person name="Du L.L."/>
        </authorList>
    </citation>
    <scope>NUCLEOTIDE SEQUENCE [LARGE SCALE GENOMIC DNA]</scope>
    <source>
        <strain evidence="8 9">CBS 15793</strain>
    </source>
</reference>
<keyword evidence="2" id="KW-0129">CBS domain</keyword>
<dbReference type="PROSITE" id="PS51745">
    <property type="entry name" value="PB1"/>
    <property type="match status" value="1"/>
</dbReference>
<organism evidence="8 9">
    <name type="scientific">Schizosaccharomyces osmophilus</name>
    <dbReference type="NCBI Taxonomy" id="2545709"/>
    <lineage>
        <taxon>Eukaryota</taxon>
        <taxon>Fungi</taxon>
        <taxon>Dikarya</taxon>
        <taxon>Ascomycota</taxon>
        <taxon>Taphrinomycotina</taxon>
        <taxon>Schizosaccharomycetes</taxon>
        <taxon>Schizosaccharomycetales</taxon>
        <taxon>Schizosaccharomycetaceae</taxon>
        <taxon>Schizosaccharomyces</taxon>
    </lineage>
</organism>
<keyword evidence="5" id="KW-0812">Transmembrane</keyword>
<dbReference type="PANTHER" id="PTHR48108:SF26">
    <property type="entry name" value="CBS DOMAIN-CONTAINING PROTEIN DDB_G0289609"/>
    <property type="match status" value="1"/>
</dbReference>
<keyword evidence="3" id="KW-0175">Coiled coil</keyword>
<dbReference type="RefSeq" id="XP_056034949.1">
    <property type="nucleotide sequence ID" value="XM_056179066.1"/>
</dbReference>
<dbReference type="KEGG" id="som:SOMG_00271"/>
<feature type="domain" description="CBS" evidence="6">
    <location>
        <begin position="71"/>
        <end position="128"/>
    </location>
</feature>
<accession>A0AAE9W5S0</accession>
<evidence type="ECO:0000256" key="2">
    <source>
        <dbReference type="PROSITE-ProRule" id="PRU00703"/>
    </source>
</evidence>
<feature type="region of interest" description="Disordered" evidence="4">
    <location>
        <begin position="1"/>
        <end position="66"/>
    </location>
</feature>
<feature type="transmembrane region" description="Helical" evidence="5">
    <location>
        <begin position="698"/>
        <end position="718"/>
    </location>
</feature>
<dbReference type="InterPro" id="IPR046342">
    <property type="entry name" value="CBS_dom_sf"/>
</dbReference>
<dbReference type="InterPro" id="IPR000270">
    <property type="entry name" value="PB1_dom"/>
</dbReference>
<keyword evidence="5" id="KW-1133">Transmembrane helix</keyword>
<evidence type="ECO:0000313" key="9">
    <source>
        <dbReference type="Proteomes" id="UP001212411"/>
    </source>
</evidence>
<evidence type="ECO:0000256" key="3">
    <source>
        <dbReference type="SAM" id="Coils"/>
    </source>
</evidence>
<dbReference type="InterPro" id="IPR051462">
    <property type="entry name" value="CBS_domain-containing"/>
</dbReference>
<feature type="domain" description="CBS" evidence="6">
    <location>
        <begin position="262"/>
        <end position="318"/>
    </location>
</feature>
<proteinExistence type="predicted"/>
<dbReference type="SUPFAM" id="SSF54277">
    <property type="entry name" value="CAD &amp; PB1 domains"/>
    <property type="match status" value="1"/>
</dbReference>
<feature type="domain" description="CBS" evidence="6">
    <location>
        <begin position="137"/>
        <end position="198"/>
    </location>
</feature>
<dbReference type="CDD" id="cd17782">
    <property type="entry name" value="CBS_pair_MUG70_2"/>
    <property type="match status" value="1"/>
</dbReference>
<dbReference type="CDD" id="cd17781">
    <property type="entry name" value="CBS_pair_MUG70_1"/>
    <property type="match status" value="1"/>
</dbReference>
<dbReference type="Pfam" id="PF00571">
    <property type="entry name" value="CBS"/>
    <property type="match status" value="4"/>
</dbReference>
<dbReference type="SUPFAM" id="SSF54631">
    <property type="entry name" value="CBS-domain pair"/>
    <property type="match status" value="2"/>
</dbReference>
<gene>
    <name evidence="8" type="primary">mug70</name>
    <name evidence="8" type="ORF">SOMG_00271</name>
</gene>
<dbReference type="InterPro" id="IPR000644">
    <property type="entry name" value="CBS_dom"/>
</dbReference>
<dbReference type="InterPro" id="IPR053793">
    <property type="entry name" value="PB1-like"/>
</dbReference>
<feature type="compositionally biased region" description="Low complexity" evidence="4">
    <location>
        <begin position="681"/>
        <end position="691"/>
    </location>
</feature>
<evidence type="ECO:0000313" key="8">
    <source>
        <dbReference type="EMBL" id="WBW70706.1"/>
    </source>
</evidence>
<feature type="compositionally biased region" description="Low complexity" evidence="4">
    <location>
        <begin position="1"/>
        <end position="23"/>
    </location>
</feature>
<dbReference type="Pfam" id="PF00564">
    <property type="entry name" value="PB1"/>
    <property type="match status" value="1"/>
</dbReference>
<dbReference type="Gene3D" id="3.10.20.90">
    <property type="entry name" value="Phosphatidylinositol 3-kinase Catalytic Subunit, Chain A, domain 1"/>
    <property type="match status" value="1"/>
</dbReference>
<keyword evidence="1" id="KW-0677">Repeat</keyword>
<evidence type="ECO:0000259" key="7">
    <source>
        <dbReference type="PROSITE" id="PS51745"/>
    </source>
</evidence>
<keyword evidence="9" id="KW-1185">Reference proteome</keyword>
<feature type="region of interest" description="Disordered" evidence="4">
    <location>
        <begin position="674"/>
        <end position="693"/>
    </location>
</feature>
<dbReference type="GeneID" id="80873755"/>